<dbReference type="PANTHER" id="PTHR32385">
    <property type="entry name" value="MANNOSYL PHOSPHORYLINOSITOL CERAMIDE SYNTHASE"/>
    <property type="match status" value="1"/>
</dbReference>
<accession>A0A3S8U7N5</accession>
<dbReference type="OrthoDB" id="277808at2"/>
<dbReference type="KEGG" id="taw:EI545_12685"/>
<dbReference type="GO" id="GO:0051999">
    <property type="term" value="P:mannosyl-inositol phosphorylceramide biosynthetic process"/>
    <property type="evidence" value="ECO:0007669"/>
    <property type="project" value="TreeGrafter"/>
</dbReference>
<protein>
    <recommendedName>
        <fullName evidence="5">Mannosyltransferase</fullName>
    </recommendedName>
</protein>
<dbReference type="EMBL" id="CP034328">
    <property type="protein sequence ID" value="AZL59614.1"/>
    <property type="molecule type" value="Genomic_DNA"/>
</dbReference>
<dbReference type="PANTHER" id="PTHR32385:SF15">
    <property type="entry name" value="INOSITOL PHOSPHOCERAMIDE MANNOSYLTRANSFERASE 1"/>
    <property type="match status" value="1"/>
</dbReference>
<keyword evidence="4" id="KW-1185">Reference proteome</keyword>
<proteinExistence type="predicted"/>
<sequence length="519" mass="57654">MMPDPSQKRPSTRPASPKGLAVPRRLGHIWIGPKPAPTGWMESWPKMHPGWSYTVFGNDTLTGYPFRLRKLINEYAWRGAWAGVQDMMRYELLFRYGGFMADADAISLHPVDELLDQPRAYTVYDRPETDKFRGVCPFLACEPGNPFVSAVIDELAGLEPWELRKPEVSTGNRFLMRMIKDRAPGPETLSIFPTHYFIPWQKSAPDVWYDGPDRIYAEQKWGTSTFAYNRRNGPSSEIVPAEELQQRHRGLIDRLAGAFGDRQGSDREAMALRVAAAAKMADKVPGLLSRPDVVEDIAGLNATLCAAMAEAGVPVRFQGLHYYRHMQHQPLTEGKLRTRSDGLRRQLLGWLGSARQALVIGYDTGHLVLSALHHNPKLQIVATDAMRWPVEGDEDPPDRARYVPVACDWLARRFPDRLTIKAGPEGDLPAAIGGQVPPGGFDLILFADADIQALRTLMALRPLLARDAVVVAATASGDGGRRFAGRLQVQDLCHQVLADTDFGADRGSLSVFQLDRSDG</sequence>
<dbReference type="Gene3D" id="3.90.550.20">
    <property type="match status" value="1"/>
</dbReference>
<dbReference type="Proteomes" id="UP000282002">
    <property type="component" value="Chromosome"/>
</dbReference>
<gene>
    <name evidence="3" type="ORF">EI545_12685</name>
</gene>
<evidence type="ECO:0008006" key="5">
    <source>
        <dbReference type="Google" id="ProtNLM"/>
    </source>
</evidence>
<feature type="region of interest" description="Disordered" evidence="2">
    <location>
        <begin position="1"/>
        <end position="20"/>
    </location>
</feature>
<dbReference type="AlphaFoldDB" id="A0A3S8U7N5"/>
<evidence type="ECO:0000256" key="1">
    <source>
        <dbReference type="ARBA" id="ARBA00022679"/>
    </source>
</evidence>
<dbReference type="Pfam" id="PF04488">
    <property type="entry name" value="Gly_transf_sug"/>
    <property type="match status" value="1"/>
</dbReference>
<dbReference type="InterPro" id="IPR007577">
    <property type="entry name" value="GlycoTrfase_DXD_sugar-bd_CS"/>
</dbReference>
<dbReference type="InterPro" id="IPR051706">
    <property type="entry name" value="Glycosyltransferase_domain"/>
</dbReference>
<dbReference type="GO" id="GO:0016020">
    <property type="term" value="C:membrane"/>
    <property type="evidence" value="ECO:0007669"/>
    <property type="project" value="GOC"/>
</dbReference>
<dbReference type="GO" id="GO:0000030">
    <property type="term" value="F:mannosyltransferase activity"/>
    <property type="evidence" value="ECO:0007669"/>
    <property type="project" value="TreeGrafter"/>
</dbReference>
<dbReference type="RefSeq" id="WP_125325809.1">
    <property type="nucleotide sequence ID" value="NZ_CP034328.1"/>
</dbReference>
<dbReference type="SUPFAM" id="SSF53335">
    <property type="entry name" value="S-adenosyl-L-methionine-dependent methyltransferases"/>
    <property type="match status" value="1"/>
</dbReference>
<evidence type="ECO:0000313" key="3">
    <source>
        <dbReference type="EMBL" id="AZL59614.1"/>
    </source>
</evidence>
<name>A0A3S8U7N5_9RHOB</name>
<organism evidence="3 4">
    <name type="scientific">Tabrizicola piscis</name>
    <dbReference type="NCBI Taxonomy" id="2494374"/>
    <lineage>
        <taxon>Bacteria</taxon>
        <taxon>Pseudomonadati</taxon>
        <taxon>Pseudomonadota</taxon>
        <taxon>Alphaproteobacteria</taxon>
        <taxon>Rhodobacterales</taxon>
        <taxon>Paracoccaceae</taxon>
        <taxon>Tabrizicola</taxon>
    </lineage>
</organism>
<keyword evidence="1" id="KW-0808">Transferase</keyword>
<dbReference type="InterPro" id="IPR029063">
    <property type="entry name" value="SAM-dependent_MTases_sf"/>
</dbReference>
<evidence type="ECO:0000256" key="2">
    <source>
        <dbReference type="SAM" id="MobiDB-lite"/>
    </source>
</evidence>
<dbReference type="InterPro" id="IPR029044">
    <property type="entry name" value="Nucleotide-diphossugar_trans"/>
</dbReference>
<dbReference type="SUPFAM" id="SSF53448">
    <property type="entry name" value="Nucleotide-diphospho-sugar transferases"/>
    <property type="match status" value="1"/>
</dbReference>
<reference evidence="3 4" key="1">
    <citation type="submission" date="2018-12" db="EMBL/GenBank/DDBJ databases">
        <title>Complete genome sequencing of Tabrizicola sp. K13M18.</title>
        <authorList>
            <person name="Bae J.-W."/>
        </authorList>
    </citation>
    <scope>NUCLEOTIDE SEQUENCE [LARGE SCALE GENOMIC DNA]</scope>
    <source>
        <strain evidence="3 4">K13M18</strain>
    </source>
</reference>
<evidence type="ECO:0000313" key="4">
    <source>
        <dbReference type="Proteomes" id="UP000282002"/>
    </source>
</evidence>